<sequence>MSSPVNEQTALIAVMGPTGSGKTAFINLVSGSNLRVGNGLESCTDEIGIATPCKISGKDVLLVDTPGFDDTQKTQADILKEIAAFLRKTYENGRKLTGIIYMHRISDFRMSGIARENFRLFRKTCGDDAMKNVVIVTNMWGEVKPERGEERERELMTKSIFFKDSLDHGARMHRHYNTIESAHTIIRLLIGNVPETLQMQRELVDEHKAIAETEAGVELRNELKRQEQRHRQELGEVQDEIKALREMLKADEESHQREMDELREACNKLSGQVARIEEERVKLLVDNAQQEEKINQLLAIVSQGEQDRKLLEKQYEDKLEKMQNELDTRRARESSSLQSSPPPAVGPTMVDAVRMVNTLLRPFLYTVWRR</sequence>
<dbReference type="InterPro" id="IPR006073">
    <property type="entry name" value="GTP-bd"/>
</dbReference>
<organism evidence="3 4">
    <name type="scientific">Grifola frondosa</name>
    <name type="common">Maitake</name>
    <name type="synonym">Polyporus frondosus</name>
    <dbReference type="NCBI Taxonomy" id="5627"/>
    <lineage>
        <taxon>Eukaryota</taxon>
        <taxon>Fungi</taxon>
        <taxon>Dikarya</taxon>
        <taxon>Basidiomycota</taxon>
        <taxon>Agaricomycotina</taxon>
        <taxon>Agaricomycetes</taxon>
        <taxon>Polyporales</taxon>
        <taxon>Grifolaceae</taxon>
        <taxon>Grifola</taxon>
    </lineage>
</organism>
<gene>
    <name evidence="3" type="ORF">A0H81_13775</name>
</gene>
<accession>A0A1C7LQ10</accession>
<feature type="domain" description="G" evidence="2">
    <location>
        <begin position="12"/>
        <end position="83"/>
    </location>
</feature>
<dbReference type="AlphaFoldDB" id="A0A1C7LQ10"/>
<name>A0A1C7LQ10_GRIFR</name>
<dbReference type="Gene3D" id="3.40.50.300">
    <property type="entry name" value="P-loop containing nucleotide triphosphate hydrolases"/>
    <property type="match status" value="1"/>
</dbReference>
<evidence type="ECO:0000313" key="4">
    <source>
        <dbReference type="Proteomes" id="UP000092993"/>
    </source>
</evidence>
<evidence type="ECO:0000256" key="1">
    <source>
        <dbReference type="SAM" id="MobiDB-lite"/>
    </source>
</evidence>
<dbReference type="EMBL" id="LUGG01000032">
    <property type="protein sequence ID" value="OBZ66326.1"/>
    <property type="molecule type" value="Genomic_DNA"/>
</dbReference>
<dbReference type="Proteomes" id="UP000092993">
    <property type="component" value="Unassembled WGS sequence"/>
</dbReference>
<dbReference type="STRING" id="5627.A0A1C7LQ10"/>
<dbReference type="OMA" id="FMAFGAQ"/>
<reference evidence="3 4" key="1">
    <citation type="submission" date="2016-03" db="EMBL/GenBank/DDBJ databases">
        <title>Whole genome sequencing of Grifola frondosa 9006-11.</title>
        <authorList>
            <person name="Min B."/>
            <person name="Park H."/>
            <person name="Kim J.-G."/>
            <person name="Cho H."/>
            <person name="Oh Y.-L."/>
            <person name="Kong W.-S."/>
            <person name="Choi I.-G."/>
        </authorList>
    </citation>
    <scope>NUCLEOTIDE SEQUENCE [LARGE SCALE GENOMIC DNA]</scope>
    <source>
        <strain evidence="3 4">9006-11</strain>
    </source>
</reference>
<keyword evidence="4" id="KW-1185">Reference proteome</keyword>
<evidence type="ECO:0000259" key="2">
    <source>
        <dbReference type="Pfam" id="PF01926"/>
    </source>
</evidence>
<dbReference type="OrthoDB" id="8954335at2759"/>
<dbReference type="Pfam" id="PF01926">
    <property type="entry name" value="MMR_HSR1"/>
    <property type="match status" value="1"/>
</dbReference>
<dbReference type="SUPFAM" id="SSF52540">
    <property type="entry name" value="P-loop containing nucleoside triphosphate hydrolases"/>
    <property type="match status" value="1"/>
</dbReference>
<comment type="caution">
    <text evidence="3">The sequence shown here is derived from an EMBL/GenBank/DDBJ whole genome shotgun (WGS) entry which is preliminary data.</text>
</comment>
<feature type="region of interest" description="Disordered" evidence="1">
    <location>
        <begin position="325"/>
        <end position="348"/>
    </location>
</feature>
<protein>
    <recommendedName>
        <fullName evidence="2">G domain-containing protein</fullName>
    </recommendedName>
</protein>
<dbReference type="CDD" id="cd00882">
    <property type="entry name" value="Ras_like_GTPase"/>
    <property type="match status" value="1"/>
</dbReference>
<evidence type="ECO:0000313" key="3">
    <source>
        <dbReference type="EMBL" id="OBZ66326.1"/>
    </source>
</evidence>
<proteinExistence type="predicted"/>
<dbReference type="GO" id="GO:0005525">
    <property type="term" value="F:GTP binding"/>
    <property type="evidence" value="ECO:0007669"/>
    <property type="project" value="InterPro"/>
</dbReference>
<dbReference type="InterPro" id="IPR027417">
    <property type="entry name" value="P-loop_NTPase"/>
</dbReference>